<feature type="signal peptide" evidence="1">
    <location>
        <begin position="1"/>
        <end position="27"/>
    </location>
</feature>
<keyword evidence="1" id="KW-0732">Signal</keyword>
<dbReference type="Pfam" id="PF12771">
    <property type="entry name" value="SusD-like_2"/>
    <property type="match status" value="1"/>
</dbReference>
<dbReference type="SUPFAM" id="SSF48452">
    <property type="entry name" value="TPR-like"/>
    <property type="match status" value="1"/>
</dbReference>
<dbReference type="RefSeq" id="WP_376887262.1">
    <property type="nucleotide sequence ID" value="NZ_JBHUHR010000039.1"/>
</dbReference>
<sequence length="512" mass="58484">MKTYKHYKKHLAIIFAGLFLVSCGNFDEINTNPNTPNQVTSQMLATSLILDIARVPNTKGFLMDDLLSKYMAWSEFVQGEQYNRIERVGFDGLIILNQVDKMVGFAPNEAQKNSYKALGHFIKAYKLFELTRRVGDIPASDALKGETDDIYNPKYDSQKEVFQLILNELNESDQLFSQGSNFDGDPVYNGNVAKWRKLVNSFFLKVLINLDRKADDPDLGVKSKFQQILSGKPIFEGNNDNFQLTYSDKENQRYPFYKLGNNFIIYNMVGSPIIDSLKSHGDYRLFHYAKPTSVRLNQGISPADWEAYEGIDPSVSFTALSQIASGGDYSTLNERYTEIPEGEPTFHLSYAEVNFIIAEAAARGWVGANARQYYEEGIRAAMQFVASHTPDQEMFHKGRKITNDYINTYLGSEKVLFASDVQGQIKQIVFQKYLSNFLQSPFEGYFENRRTGIPEFPIDPTTNLNEVSDQMPKRWMYSQAELNFNTEHVNQAIQRQFAGNDHVNALMWILKD</sequence>
<dbReference type="InterPro" id="IPR011990">
    <property type="entry name" value="TPR-like_helical_dom_sf"/>
</dbReference>
<keyword evidence="3" id="KW-1185">Reference proteome</keyword>
<dbReference type="Proteomes" id="UP001597361">
    <property type="component" value="Unassembled WGS sequence"/>
</dbReference>
<dbReference type="InterPro" id="IPR041662">
    <property type="entry name" value="SusD-like_2"/>
</dbReference>
<dbReference type="CDD" id="cd08977">
    <property type="entry name" value="SusD"/>
    <property type="match status" value="1"/>
</dbReference>
<dbReference type="PROSITE" id="PS51257">
    <property type="entry name" value="PROKAR_LIPOPROTEIN"/>
    <property type="match status" value="1"/>
</dbReference>
<dbReference type="EMBL" id="JBHUHR010000039">
    <property type="protein sequence ID" value="MFD2036232.1"/>
    <property type="molecule type" value="Genomic_DNA"/>
</dbReference>
<evidence type="ECO:0000256" key="1">
    <source>
        <dbReference type="SAM" id="SignalP"/>
    </source>
</evidence>
<accession>A0ABW4VPT2</accession>
<evidence type="ECO:0000313" key="2">
    <source>
        <dbReference type="EMBL" id="MFD2036232.1"/>
    </source>
</evidence>
<protein>
    <submittedName>
        <fullName evidence="2">SusD/RagB family nutrient-binding outer membrane lipoprotein</fullName>
    </submittedName>
</protein>
<comment type="caution">
    <text evidence="2">The sequence shown here is derived from an EMBL/GenBank/DDBJ whole genome shotgun (WGS) entry which is preliminary data.</text>
</comment>
<proteinExistence type="predicted"/>
<reference evidence="3" key="1">
    <citation type="journal article" date="2019" name="Int. J. Syst. Evol. Microbiol.">
        <title>The Global Catalogue of Microorganisms (GCM) 10K type strain sequencing project: providing services to taxonomists for standard genome sequencing and annotation.</title>
        <authorList>
            <consortium name="The Broad Institute Genomics Platform"/>
            <consortium name="The Broad Institute Genome Sequencing Center for Infectious Disease"/>
            <person name="Wu L."/>
            <person name="Ma J."/>
        </authorList>
    </citation>
    <scope>NUCLEOTIDE SEQUENCE [LARGE SCALE GENOMIC DNA]</scope>
    <source>
        <strain evidence="3">CGMCC 1.15180</strain>
    </source>
</reference>
<feature type="chain" id="PRO_5046833622" evidence="1">
    <location>
        <begin position="28"/>
        <end position="512"/>
    </location>
</feature>
<keyword evidence="2" id="KW-0449">Lipoprotein</keyword>
<dbReference type="Gene3D" id="1.25.40.390">
    <property type="match status" value="1"/>
</dbReference>
<gene>
    <name evidence="2" type="ORF">ACFSKL_15620</name>
</gene>
<evidence type="ECO:0000313" key="3">
    <source>
        <dbReference type="Proteomes" id="UP001597361"/>
    </source>
</evidence>
<organism evidence="2 3">
    <name type="scientific">Belliella marina</name>
    <dbReference type="NCBI Taxonomy" id="1644146"/>
    <lineage>
        <taxon>Bacteria</taxon>
        <taxon>Pseudomonadati</taxon>
        <taxon>Bacteroidota</taxon>
        <taxon>Cytophagia</taxon>
        <taxon>Cytophagales</taxon>
        <taxon>Cyclobacteriaceae</taxon>
        <taxon>Belliella</taxon>
    </lineage>
</organism>
<name>A0ABW4VPT2_9BACT</name>